<keyword evidence="2 9" id="KW-0813">Transport</keyword>
<sequence length="223" mass="25092">MTFLEKINYYLPELIQSLQETCIMLGYSMIMTLLIGLPLGIALFLSNPSIKELNINYYWSFNFLITFIRSFPYLLFVISLIPLTRLILGSAFGPYPSIIPLSIVGIAIFSRLVEQVLLDIPGDIKTLAESLGATKLKYIWNFILVESRSGIILAYTTTTVSMVSYSTVMGIVGGGGIGDFAIRYGYQSYENEVMYFSIIIIIISVFIIQMLGNNLSRKLDKRK</sequence>
<keyword evidence="7" id="KW-0921">Nickel transport</keyword>
<evidence type="ECO:0000259" key="10">
    <source>
        <dbReference type="PROSITE" id="PS50928"/>
    </source>
</evidence>
<keyword evidence="4" id="KW-0533">Nickel</keyword>
<dbReference type="PROSITE" id="PS00065">
    <property type="entry name" value="D_2_HYDROXYACID_DH_1"/>
    <property type="match status" value="1"/>
</dbReference>
<dbReference type="RefSeq" id="WP_016912396.1">
    <property type="nucleotide sequence ID" value="NZ_BMDF01000010.1"/>
</dbReference>
<reference evidence="11 12" key="1">
    <citation type="journal article" date="2016" name="Front. Microbiol.">
        <title>Comprehensive Phylogenetic Analysis of Bovine Non-aureus Staphylococci Species Based on Whole-Genome Sequencing.</title>
        <authorList>
            <person name="Naushad S."/>
            <person name="Barkema H.W."/>
            <person name="Luby C."/>
            <person name="Condas L.A."/>
            <person name="Nobrega D.B."/>
            <person name="Carson D.A."/>
            <person name="De Buck J."/>
        </authorList>
    </citation>
    <scope>NUCLEOTIDE SEQUENCE [LARGE SCALE GENOMIC DNA]</scope>
    <source>
        <strain evidence="11 12">SNUC 2204</strain>
    </source>
</reference>
<dbReference type="SUPFAM" id="SSF161098">
    <property type="entry name" value="MetI-like"/>
    <property type="match status" value="1"/>
</dbReference>
<dbReference type="GO" id="GO:0005886">
    <property type="term" value="C:plasma membrane"/>
    <property type="evidence" value="ECO:0007669"/>
    <property type="project" value="UniProtKB-SubCell"/>
</dbReference>
<dbReference type="GO" id="GO:0015675">
    <property type="term" value="P:nickel cation transport"/>
    <property type="evidence" value="ECO:0007669"/>
    <property type="project" value="UniProtKB-KW"/>
</dbReference>
<dbReference type="STRING" id="1167632.GCA_000286335_01715"/>
<dbReference type="Gene3D" id="1.10.3720.10">
    <property type="entry name" value="MetI-like"/>
    <property type="match status" value="1"/>
</dbReference>
<dbReference type="InterPro" id="IPR029752">
    <property type="entry name" value="D-isomer_DH_CS1"/>
</dbReference>
<feature type="domain" description="ABC transmembrane type-1" evidence="10">
    <location>
        <begin position="18"/>
        <end position="212"/>
    </location>
</feature>
<comment type="similarity">
    <text evidence="9">Belongs to the binding-protein-dependent transport system permease family.</text>
</comment>
<name>A0A2T4PQS2_9STAP</name>
<keyword evidence="6 9" id="KW-1133">Transmembrane helix</keyword>
<comment type="caution">
    <text evidence="11">The sequence shown here is derived from an EMBL/GenBank/DDBJ whole genome shotgun (WGS) entry which is preliminary data.</text>
</comment>
<evidence type="ECO:0000313" key="11">
    <source>
        <dbReference type="EMBL" id="PTI28224.1"/>
    </source>
</evidence>
<comment type="subcellular location">
    <subcellularLocation>
        <location evidence="1 9">Cell membrane</location>
        <topology evidence="1 9">Multi-pass membrane protein</topology>
    </subcellularLocation>
</comment>
<keyword evidence="7" id="KW-0406">Ion transport</keyword>
<evidence type="ECO:0000256" key="8">
    <source>
        <dbReference type="ARBA" id="ARBA00023136"/>
    </source>
</evidence>
<dbReference type="Pfam" id="PF00528">
    <property type="entry name" value="BPD_transp_1"/>
    <property type="match status" value="1"/>
</dbReference>
<evidence type="ECO:0000256" key="1">
    <source>
        <dbReference type="ARBA" id="ARBA00004651"/>
    </source>
</evidence>
<feature type="transmembrane region" description="Helical" evidence="9">
    <location>
        <begin position="152"/>
        <end position="173"/>
    </location>
</feature>
<evidence type="ECO:0000313" key="12">
    <source>
        <dbReference type="Proteomes" id="UP000241209"/>
    </source>
</evidence>
<feature type="transmembrane region" description="Helical" evidence="9">
    <location>
        <begin position="24"/>
        <end position="45"/>
    </location>
</feature>
<proteinExistence type="inferred from homology"/>
<evidence type="ECO:0000256" key="2">
    <source>
        <dbReference type="ARBA" id="ARBA00022448"/>
    </source>
</evidence>
<dbReference type="PANTHER" id="PTHR30450">
    <property type="entry name" value="ABC TRANSPORTER PERMEASE"/>
    <property type="match status" value="1"/>
</dbReference>
<feature type="transmembrane region" description="Helical" evidence="9">
    <location>
        <begin position="57"/>
        <end position="81"/>
    </location>
</feature>
<organism evidence="11 12">
    <name type="scientific">Mammaliicoccus vitulinus</name>
    <dbReference type="NCBI Taxonomy" id="71237"/>
    <lineage>
        <taxon>Bacteria</taxon>
        <taxon>Bacillati</taxon>
        <taxon>Bacillota</taxon>
        <taxon>Bacilli</taxon>
        <taxon>Bacillales</taxon>
        <taxon>Staphylococcaceae</taxon>
        <taxon>Mammaliicoccus</taxon>
    </lineage>
</organism>
<dbReference type="Proteomes" id="UP000241209">
    <property type="component" value="Unassembled WGS sequence"/>
</dbReference>
<dbReference type="InterPro" id="IPR000515">
    <property type="entry name" value="MetI-like"/>
</dbReference>
<accession>A0A2T4PQS2</accession>
<keyword evidence="8 9" id="KW-0472">Membrane</keyword>
<evidence type="ECO:0000256" key="6">
    <source>
        <dbReference type="ARBA" id="ARBA00022989"/>
    </source>
</evidence>
<keyword evidence="5 9" id="KW-0812">Transmembrane</keyword>
<evidence type="ECO:0000256" key="4">
    <source>
        <dbReference type="ARBA" id="ARBA00022596"/>
    </source>
</evidence>
<dbReference type="GeneID" id="64117885"/>
<evidence type="ECO:0000256" key="3">
    <source>
        <dbReference type="ARBA" id="ARBA00022475"/>
    </source>
</evidence>
<evidence type="ECO:0000256" key="5">
    <source>
        <dbReference type="ARBA" id="ARBA00022692"/>
    </source>
</evidence>
<keyword evidence="11" id="KW-0067">ATP-binding</keyword>
<feature type="transmembrane region" description="Helical" evidence="9">
    <location>
        <begin position="193"/>
        <end position="212"/>
    </location>
</feature>
<dbReference type="PANTHER" id="PTHR30450:SF1">
    <property type="entry name" value="D-METHIONINE TRANSPORT SYSTEM PERMEASE PROTEIN METI-RELATED"/>
    <property type="match status" value="1"/>
</dbReference>
<dbReference type="GO" id="GO:0048473">
    <property type="term" value="P:D-methionine transmembrane transport"/>
    <property type="evidence" value="ECO:0007669"/>
    <property type="project" value="TreeGrafter"/>
</dbReference>
<dbReference type="InterPro" id="IPR035906">
    <property type="entry name" value="MetI-like_sf"/>
</dbReference>
<dbReference type="OrthoDB" id="9793490at2"/>
<feature type="transmembrane region" description="Helical" evidence="9">
    <location>
        <begin position="87"/>
        <end position="109"/>
    </location>
</feature>
<evidence type="ECO:0000256" key="7">
    <source>
        <dbReference type="ARBA" id="ARBA00023112"/>
    </source>
</evidence>
<keyword evidence="3" id="KW-1003">Cell membrane</keyword>
<dbReference type="CDD" id="cd06261">
    <property type="entry name" value="TM_PBP2"/>
    <property type="match status" value="1"/>
</dbReference>
<dbReference type="GO" id="GO:0005524">
    <property type="term" value="F:ATP binding"/>
    <property type="evidence" value="ECO:0007669"/>
    <property type="project" value="UniProtKB-KW"/>
</dbReference>
<evidence type="ECO:0000256" key="9">
    <source>
        <dbReference type="RuleBase" id="RU363032"/>
    </source>
</evidence>
<dbReference type="AlphaFoldDB" id="A0A2T4PQS2"/>
<dbReference type="PROSITE" id="PS50928">
    <property type="entry name" value="ABC_TM1"/>
    <property type="match status" value="1"/>
</dbReference>
<gene>
    <name evidence="11" type="ORF">BU072_11980</name>
</gene>
<keyword evidence="11" id="KW-0547">Nucleotide-binding</keyword>
<dbReference type="InterPro" id="IPR051322">
    <property type="entry name" value="AA_ABC_Transporter_Permease"/>
</dbReference>
<dbReference type="EMBL" id="PZFK01000032">
    <property type="protein sequence ID" value="PTI28224.1"/>
    <property type="molecule type" value="Genomic_DNA"/>
</dbReference>
<protein>
    <submittedName>
        <fullName evidence="11">Methionine ABC transporter ATP-binding protein</fullName>
    </submittedName>
</protein>